<keyword evidence="1" id="KW-0472">Membrane</keyword>
<proteinExistence type="predicted"/>
<evidence type="ECO:0000313" key="3">
    <source>
        <dbReference type="EMBL" id="MDI4508670.1"/>
    </source>
</evidence>
<keyword evidence="1" id="KW-0812">Transmembrane</keyword>
<gene>
    <name evidence="3" type="ORF">E6P75_00420</name>
    <name evidence="2" type="ORF">YHS_04345</name>
</gene>
<evidence type="ECO:0000313" key="2">
    <source>
        <dbReference type="EMBL" id="ATQ83115.1"/>
    </source>
</evidence>
<dbReference type="AlphaFoldDB" id="A0A173MV91"/>
<reference evidence="2" key="1">
    <citation type="submission" date="2017-11" db="EMBL/GenBank/DDBJ databases">
        <title>Complete Genome Sequence from Moraxella oslensis YHS isolated from human skin.</title>
        <authorList>
            <person name="Lee K."/>
            <person name="Lim J.Y."/>
            <person name="Hwang I."/>
        </authorList>
    </citation>
    <scope>NUCLEOTIDE SEQUENCE</scope>
    <source>
        <strain evidence="2">YHS</strain>
    </source>
</reference>
<accession>A0A173MV91</accession>
<feature type="transmembrane region" description="Helical" evidence="1">
    <location>
        <begin position="102"/>
        <end position="128"/>
    </location>
</feature>
<sequence length="151" mass="16468">MFAFLSLDQIGNVLGEIIIWWAQLVQGVPPDKLPLYAYVGSSIVVLLLWILVVRILPKTLAGLSWIILFAILLTPTTSLGTPPDIAPASISVVYGILLKDPAIIFNGLLPIMVVITVGCILGFIWQILRMGIDKTNKKHALNNANISQPSR</sequence>
<organism evidence="2">
    <name type="scientific">Faucicola osloensis</name>
    <name type="common">Moraxella osloensis</name>
    <dbReference type="NCBI Taxonomy" id="34062"/>
    <lineage>
        <taxon>Bacteria</taxon>
        <taxon>Pseudomonadati</taxon>
        <taxon>Pseudomonadota</taxon>
        <taxon>Gammaproteobacteria</taxon>
        <taxon>Moraxellales</taxon>
        <taxon>Moraxellaceae</taxon>
        <taxon>Faucicola</taxon>
    </lineage>
</organism>
<feature type="transmembrane region" description="Helical" evidence="1">
    <location>
        <begin position="35"/>
        <end position="56"/>
    </location>
</feature>
<keyword evidence="1" id="KW-1133">Transmembrane helix</keyword>
<evidence type="ECO:0000256" key="1">
    <source>
        <dbReference type="SAM" id="Phobius"/>
    </source>
</evidence>
<name>A0A173MV91_FAUOS</name>
<dbReference type="EMBL" id="CP024176">
    <property type="protein sequence ID" value="ATQ83115.1"/>
    <property type="molecule type" value="Genomic_DNA"/>
</dbReference>
<feature type="transmembrane region" description="Helical" evidence="1">
    <location>
        <begin position="63"/>
        <end position="82"/>
    </location>
</feature>
<protein>
    <submittedName>
        <fullName evidence="2">Resolvase</fullName>
    </submittedName>
</protein>
<dbReference type="EMBL" id="SSCJ01000001">
    <property type="protein sequence ID" value="MDI4508670.1"/>
    <property type="molecule type" value="Genomic_DNA"/>
</dbReference>
<reference evidence="3" key="2">
    <citation type="submission" date="2019-04" db="EMBL/GenBank/DDBJ databases">
        <title>Moraxella osloensis CCUG 73412, isolated from corneal scrapings as causative agent of keratitis.</title>
        <authorList>
            <person name="Connolly G."/>
            <person name="Jaen-Luchoro D."/>
            <person name="Pinyeiro-Iglesias B."/>
            <person name="Curry A."/>
            <person name="Knowles S."/>
            <person name="Moore E.R.B."/>
        </authorList>
    </citation>
    <scope>NUCLEOTIDE SEQUENCE</scope>
    <source>
        <strain evidence="3">CCUG 73412</strain>
    </source>
</reference>
<dbReference type="OrthoDB" id="6657720at2"/>